<feature type="region of interest" description="Disordered" evidence="3">
    <location>
        <begin position="1"/>
        <end position="31"/>
    </location>
</feature>
<dbReference type="Gene3D" id="1.10.287.470">
    <property type="entry name" value="Helix hairpin bin"/>
    <property type="match status" value="1"/>
</dbReference>
<keyword evidence="2" id="KW-0175">Coiled coil</keyword>
<keyword evidence="4" id="KW-0472">Membrane</keyword>
<evidence type="ECO:0000259" key="5">
    <source>
        <dbReference type="Pfam" id="PF25967"/>
    </source>
</evidence>
<keyword evidence="7" id="KW-1185">Reference proteome</keyword>
<evidence type="ECO:0000256" key="2">
    <source>
        <dbReference type="SAM" id="Coils"/>
    </source>
</evidence>
<dbReference type="Gene3D" id="2.40.30.170">
    <property type="match status" value="1"/>
</dbReference>
<dbReference type="STRING" id="980251.GCA_001642875_03975"/>
<dbReference type="NCBIfam" id="TIGR01730">
    <property type="entry name" value="RND_mfp"/>
    <property type="match status" value="1"/>
</dbReference>
<dbReference type="KEGG" id="mff:MFFC18_29840"/>
<dbReference type="OrthoDB" id="234983at2"/>
<accession>A0A5B9PC74</accession>
<dbReference type="PANTHER" id="PTHR30469">
    <property type="entry name" value="MULTIDRUG RESISTANCE PROTEIN MDTA"/>
    <property type="match status" value="1"/>
</dbReference>
<dbReference type="Pfam" id="PF25967">
    <property type="entry name" value="RND-MFP_C"/>
    <property type="match status" value="1"/>
</dbReference>
<dbReference type="GO" id="GO:0015562">
    <property type="term" value="F:efflux transmembrane transporter activity"/>
    <property type="evidence" value="ECO:0007669"/>
    <property type="project" value="TreeGrafter"/>
</dbReference>
<keyword evidence="4" id="KW-0812">Transmembrane</keyword>
<evidence type="ECO:0000256" key="4">
    <source>
        <dbReference type="SAM" id="Phobius"/>
    </source>
</evidence>
<feature type="domain" description="Multidrug resistance protein MdtA-like C-terminal permuted SH3" evidence="5">
    <location>
        <begin position="444"/>
        <end position="498"/>
    </location>
</feature>
<proteinExistence type="inferred from homology"/>
<evidence type="ECO:0000256" key="3">
    <source>
        <dbReference type="SAM" id="MobiDB-lite"/>
    </source>
</evidence>
<keyword evidence="4" id="KW-1133">Transmembrane helix</keyword>
<organism evidence="6 7">
    <name type="scientific">Mariniblastus fucicola</name>
    <dbReference type="NCBI Taxonomy" id="980251"/>
    <lineage>
        <taxon>Bacteria</taxon>
        <taxon>Pseudomonadati</taxon>
        <taxon>Planctomycetota</taxon>
        <taxon>Planctomycetia</taxon>
        <taxon>Pirellulales</taxon>
        <taxon>Pirellulaceae</taxon>
        <taxon>Mariniblastus</taxon>
    </lineage>
</organism>
<dbReference type="InterPro" id="IPR058627">
    <property type="entry name" value="MdtA-like_C"/>
</dbReference>
<dbReference type="SUPFAM" id="SSF111369">
    <property type="entry name" value="HlyD-like secretion proteins"/>
    <property type="match status" value="2"/>
</dbReference>
<dbReference type="InterPro" id="IPR006143">
    <property type="entry name" value="RND_pump_MFP"/>
</dbReference>
<name>A0A5B9PC74_9BACT</name>
<dbReference type="PANTHER" id="PTHR30469:SF15">
    <property type="entry name" value="HLYD FAMILY OF SECRETION PROTEINS"/>
    <property type="match status" value="1"/>
</dbReference>
<dbReference type="Gene3D" id="2.40.50.100">
    <property type="match status" value="1"/>
</dbReference>
<comment type="similarity">
    <text evidence="1">Belongs to the membrane fusion protein (MFP) (TC 8.A.1) family.</text>
</comment>
<reference evidence="6 7" key="1">
    <citation type="submission" date="2019-08" db="EMBL/GenBank/DDBJ databases">
        <title>Deep-cultivation of Planctomycetes and their phenomic and genomic characterization uncovers novel biology.</title>
        <authorList>
            <person name="Wiegand S."/>
            <person name="Jogler M."/>
            <person name="Boedeker C."/>
            <person name="Pinto D."/>
            <person name="Vollmers J."/>
            <person name="Rivas-Marin E."/>
            <person name="Kohn T."/>
            <person name="Peeters S.H."/>
            <person name="Heuer A."/>
            <person name="Rast P."/>
            <person name="Oberbeckmann S."/>
            <person name="Bunk B."/>
            <person name="Jeske O."/>
            <person name="Meyerdierks A."/>
            <person name="Storesund J.E."/>
            <person name="Kallscheuer N."/>
            <person name="Luecker S."/>
            <person name="Lage O.M."/>
            <person name="Pohl T."/>
            <person name="Merkel B.J."/>
            <person name="Hornburger P."/>
            <person name="Mueller R.-W."/>
            <person name="Bruemmer F."/>
            <person name="Labrenz M."/>
            <person name="Spormann A.M."/>
            <person name="Op den Camp H."/>
            <person name="Overmann J."/>
            <person name="Amann R."/>
            <person name="Jetten M.S.M."/>
            <person name="Mascher T."/>
            <person name="Medema M.H."/>
            <person name="Devos D.P."/>
            <person name="Kaster A.-K."/>
            <person name="Ovreas L."/>
            <person name="Rohde M."/>
            <person name="Galperin M.Y."/>
            <person name="Jogler C."/>
        </authorList>
    </citation>
    <scope>NUCLEOTIDE SEQUENCE [LARGE SCALE GENOMIC DNA]</scope>
    <source>
        <strain evidence="6 7">FC18</strain>
    </source>
</reference>
<feature type="coiled-coil region" evidence="2">
    <location>
        <begin position="131"/>
        <end position="165"/>
    </location>
</feature>
<feature type="coiled-coil region" evidence="2">
    <location>
        <begin position="226"/>
        <end position="305"/>
    </location>
</feature>
<evidence type="ECO:0000313" key="6">
    <source>
        <dbReference type="EMBL" id="QEG23089.1"/>
    </source>
</evidence>
<dbReference type="RefSeq" id="WP_075085988.1">
    <property type="nucleotide sequence ID" value="NZ_CP042912.1"/>
</dbReference>
<dbReference type="PRINTS" id="PR01490">
    <property type="entry name" value="RTXTOXIND"/>
</dbReference>
<dbReference type="AlphaFoldDB" id="A0A5B9PC74"/>
<evidence type="ECO:0000256" key="1">
    <source>
        <dbReference type="ARBA" id="ARBA00009477"/>
    </source>
</evidence>
<dbReference type="GO" id="GO:1990281">
    <property type="term" value="C:efflux pump complex"/>
    <property type="evidence" value="ECO:0007669"/>
    <property type="project" value="TreeGrafter"/>
</dbReference>
<gene>
    <name evidence="6" type="primary">mdtA_3</name>
    <name evidence="6" type="ORF">MFFC18_29840</name>
</gene>
<evidence type="ECO:0000313" key="7">
    <source>
        <dbReference type="Proteomes" id="UP000322214"/>
    </source>
</evidence>
<dbReference type="Proteomes" id="UP000322214">
    <property type="component" value="Chromosome"/>
</dbReference>
<sequence>MSDSELDLSQLALQRQPATPRSDGDRDNPTNRKWLTRYVIPGGLIAGFALLVFGAAGNSLWPKPTVEVVPVIVKRATVQQSGQPLFQAAGWIEPRPTAISVPALAPGVVEELMVVEGQSVSKGEPIARLITIDAEIRVQQAKAELANAEGDLRKAMSEFRAAKIRVEKPVHLQVQVADAKSRLAAAETTMANLPFQIESARAQTEYAAQSVNGKRAAGNAIAGVLLQKAESELVATDANLRELLQRQPSLQKEIAALKQKVSALDSQLELLVEENRQLGEAEAKVLSAEAKRESARLKLQKAKLEFDRNTIRSPIDGRILRLIAPPGTRVSGQHSVAGEGSGAVVEMYDPKRLQVRADVRLEDVPRVQPGQPVEIETASSNQTIKGRVLQSNSTANIQKNTLEVKVELLDPPTTVSPEMLVRTTFLAPEIVGLTDVAQETARLFVPKQLVREGENGNVVWVVDANNRARERTISVREANGDLVLVESGLQPTDKLVSSNTNDLSDGTLVVVSGEDRSIGR</sequence>
<feature type="transmembrane region" description="Helical" evidence="4">
    <location>
        <begin position="38"/>
        <end position="61"/>
    </location>
</feature>
<dbReference type="EMBL" id="CP042912">
    <property type="protein sequence ID" value="QEG23089.1"/>
    <property type="molecule type" value="Genomic_DNA"/>
</dbReference>
<protein>
    <submittedName>
        <fullName evidence="6">Multidrug resistance protein MdtA</fullName>
    </submittedName>
</protein>
<dbReference type="Gene3D" id="2.40.420.20">
    <property type="match status" value="1"/>
</dbReference>